<dbReference type="AlphaFoldDB" id="A0A699I8G8"/>
<dbReference type="EMBL" id="BKCJ010258386">
    <property type="protein sequence ID" value="GEZ26160.1"/>
    <property type="molecule type" value="Genomic_DNA"/>
</dbReference>
<gene>
    <name evidence="2" type="ORF">Tci_498133</name>
</gene>
<dbReference type="Gene3D" id="3.40.50.1460">
    <property type="match status" value="1"/>
</dbReference>
<evidence type="ECO:0000256" key="1">
    <source>
        <dbReference type="ARBA" id="ARBA00009941"/>
    </source>
</evidence>
<accession>A0A699I8G8</accession>
<comment type="similarity">
    <text evidence="1">Belongs to the peptidase C13 family.</text>
</comment>
<evidence type="ECO:0000313" key="2">
    <source>
        <dbReference type="EMBL" id="GEZ26160.1"/>
    </source>
</evidence>
<dbReference type="Pfam" id="PF01650">
    <property type="entry name" value="Peptidase_C13"/>
    <property type="match status" value="1"/>
</dbReference>
<feature type="non-terminal residue" evidence="2">
    <location>
        <position position="1"/>
    </location>
</feature>
<dbReference type="GO" id="GO:0008233">
    <property type="term" value="F:peptidase activity"/>
    <property type="evidence" value="ECO:0007669"/>
    <property type="project" value="InterPro"/>
</dbReference>
<organism evidence="2">
    <name type="scientific">Tanacetum cinerariifolium</name>
    <name type="common">Dalmatian daisy</name>
    <name type="synonym">Chrysanthemum cinerariifolium</name>
    <dbReference type="NCBI Taxonomy" id="118510"/>
    <lineage>
        <taxon>Eukaryota</taxon>
        <taxon>Viridiplantae</taxon>
        <taxon>Streptophyta</taxon>
        <taxon>Embryophyta</taxon>
        <taxon>Tracheophyta</taxon>
        <taxon>Spermatophyta</taxon>
        <taxon>Magnoliopsida</taxon>
        <taxon>eudicotyledons</taxon>
        <taxon>Gunneridae</taxon>
        <taxon>Pentapetalae</taxon>
        <taxon>asterids</taxon>
        <taxon>campanulids</taxon>
        <taxon>Asterales</taxon>
        <taxon>Asteraceae</taxon>
        <taxon>Asteroideae</taxon>
        <taxon>Anthemideae</taxon>
        <taxon>Anthemidinae</taxon>
        <taxon>Tanacetum</taxon>
    </lineage>
</organism>
<comment type="caution">
    <text evidence="2">The sequence shown here is derived from an EMBL/GenBank/DDBJ whole genome shotgun (WGS) entry which is preliminary data.</text>
</comment>
<reference evidence="2" key="1">
    <citation type="journal article" date="2019" name="Sci. Rep.">
        <title>Draft genome of Tanacetum cinerariifolium, the natural source of mosquito coil.</title>
        <authorList>
            <person name="Yamashiro T."/>
            <person name="Shiraishi A."/>
            <person name="Satake H."/>
            <person name="Nakayama K."/>
        </authorList>
    </citation>
    <scope>NUCLEOTIDE SEQUENCE</scope>
</reference>
<dbReference type="GO" id="GO:0006508">
    <property type="term" value="P:proteolysis"/>
    <property type="evidence" value="ECO:0007669"/>
    <property type="project" value="InterPro"/>
</dbReference>
<protein>
    <submittedName>
        <fullName evidence="2">Uncharacterized protein</fullName>
    </submittedName>
</protein>
<name>A0A699I8G8_TANCI</name>
<dbReference type="InterPro" id="IPR001096">
    <property type="entry name" value="Peptidase_C13"/>
</dbReference>
<sequence>LGKSIFSLYQALCEFGSPSPPVILLELCGFLTFLGYGSSGGEFGMGKTSVGGKKVVKSTSKDHVFVYNVGHAGKEILEMPTVELEKSHLLAMSARMEQQEQCSTRGFTSVMVHEICNPPRRTRYGMSSRRVPWTGHVLVVPSSLTFQRDETSRVPLSACQESPYP</sequence>
<proteinExistence type="inferred from homology"/>